<comment type="caution">
    <text evidence="1">The sequence shown here is derived from an EMBL/GenBank/DDBJ whole genome shotgun (WGS) entry which is preliminary data.</text>
</comment>
<evidence type="ECO:0000313" key="2">
    <source>
        <dbReference type="Proteomes" id="UP001303473"/>
    </source>
</evidence>
<gene>
    <name evidence="1" type="ORF">QBC46DRAFT_348891</name>
</gene>
<sequence>MTAAYPLEVAVTTQPAASLVVNTNPNREPVLSLRSGFQALASLDKAIAQQRGCTPAIPRRKGPMALNLLKRQHDILCSDYTFDDLIEYITIAGAVKTDLYMP</sequence>
<accession>A0AAN6NK39</accession>
<dbReference type="AlphaFoldDB" id="A0AAN6NK39"/>
<organism evidence="1 2">
    <name type="scientific">Diplogelasinospora grovesii</name>
    <dbReference type="NCBI Taxonomy" id="303347"/>
    <lineage>
        <taxon>Eukaryota</taxon>
        <taxon>Fungi</taxon>
        <taxon>Dikarya</taxon>
        <taxon>Ascomycota</taxon>
        <taxon>Pezizomycotina</taxon>
        <taxon>Sordariomycetes</taxon>
        <taxon>Sordariomycetidae</taxon>
        <taxon>Sordariales</taxon>
        <taxon>Diplogelasinosporaceae</taxon>
        <taxon>Diplogelasinospora</taxon>
    </lineage>
</organism>
<protein>
    <submittedName>
        <fullName evidence="1">Uncharacterized protein</fullName>
    </submittedName>
</protein>
<name>A0AAN6NK39_9PEZI</name>
<dbReference type="Proteomes" id="UP001303473">
    <property type="component" value="Unassembled WGS sequence"/>
</dbReference>
<reference evidence="2" key="1">
    <citation type="journal article" date="2023" name="Mol. Phylogenet. Evol.">
        <title>Genome-scale phylogeny and comparative genomics of the fungal order Sordariales.</title>
        <authorList>
            <person name="Hensen N."/>
            <person name="Bonometti L."/>
            <person name="Westerberg I."/>
            <person name="Brannstrom I.O."/>
            <person name="Guillou S."/>
            <person name="Cros-Aarteil S."/>
            <person name="Calhoun S."/>
            <person name="Haridas S."/>
            <person name="Kuo A."/>
            <person name="Mondo S."/>
            <person name="Pangilinan J."/>
            <person name="Riley R."/>
            <person name="LaButti K."/>
            <person name="Andreopoulos B."/>
            <person name="Lipzen A."/>
            <person name="Chen C."/>
            <person name="Yan M."/>
            <person name="Daum C."/>
            <person name="Ng V."/>
            <person name="Clum A."/>
            <person name="Steindorff A."/>
            <person name="Ohm R.A."/>
            <person name="Martin F."/>
            <person name="Silar P."/>
            <person name="Natvig D.O."/>
            <person name="Lalanne C."/>
            <person name="Gautier V."/>
            <person name="Ament-Velasquez S.L."/>
            <person name="Kruys A."/>
            <person name="Hutchinson M.I."/>
            <person name="Powell A.J."/>
            <person name="Barry K."/>
            <person name="Miller A.N."/>
            <person name="Grigoriev I.V."/>
            <person name="Debuchy R."/>
            <person name="Gladieux P."/>
            <person name="Hiltunen Thoren M."/>
            <person name="Johannesson H."/>
        </authorList>
    </citation>
    <scope>NUCLEOTIDE SEQUENCE [LARGE SCALE GENOMIC DNA]</scope>
    <source>
        <strain evidence="2">CBS 340.73</strain>
    </source>
</reference>
<evidence type="ECO:0000313" key="1">
    <source>
        <dbReference type="EMBL" id="KAK3946303.1"/>
    </source>
</evidence>
<proteinExistence type="predicted"/>
<dbReference type="EMBL" id="MU853752">
    <property type="protein sequence ID" value="KAK3946303.1"/>
    <property type="molecule type" value="Genomic_DNA"/>
</dbReference>
<keyword evidence="2" id="KW-1185">Reference proteome</keyword>